<feature type="transmembrane region" description="Helical" evidence="1">
    <location>
        <begin position="36"/>
        <end position="61"/>
    </location>
</feature>
<keyword evidence="3" id="KW-1185">Reference proteome</keyword>
<evidence type="ECO:0000256" key="1">
    <source>
        <dbReference type="SAM" id="Phobius"/>
    </source>
</evidence>
<evidence type="ECO:0000313" key="2">
    <source>
        <dbReference type="EMBL" id="MBE8726737.1"/>
    </source>
</evidence>
<keyword evidence="1" id="KW-0812">Transmembrane</keyword>
<comment type="caution">
    <text evidence="2">The sequence shown here is derived from an EMBL/GenBank/DDBJ whole genome shotgun (WGS) entry which is preliminary data.</text>
</comment>
<protein>
    <submittedName>
        <fullName evidence="2">Uncharacterized protein</fullName>
    </submittedName>
</protein>
<feature type="transmembrane region" description="Helical" evidence="1">
    <location>
        <begin position="156"/>
        <end position="182"/>
    </location>
</feature>
<keyword evidence="1" id="KW-0472">Membrane</keyword>
<name>A0ABR9TMY7_9FLAO</name>
<reference evidence="2 3" key="1">
    <citation type="submission" date="2018-07" db="EMBL/GenBank/DDBJ databases">
        <title>Genome assembly of strain KB82.</title>
        <authorList>
            <person name="Kukolya J."/>
            <person name="Horvath B."/>
            <person name="Nagy I."/>
            <person name="Toth A."/>
        </authorList>
    </citation>
    <scope>NUCLEOTIDE SEQUENCE [LARGE SCALE GENOMIC DNA]</scope>
    <source>
        <strain evidence="2 3">Kb82</strain>
    </source>
</reference>
<feature type="transmembrane region" description="Helical" evidence="1">
    <location>
        <begin position="84"/>
        <end position="108"/>
    </location>
</feature>
<proteinExistence type="predicted"/>
<dbReference type="Proteomes" id="UP000640614">
    <property type="component" value="Unassembled WGS sequence"/>
</dbReference>
<evidence type="ECO:0000313" key="3">
    <source>
        <dbReference type="Proteomes" id="UP000640614"/>
    </source>
</evidence>
<dbReference type="RefSeq" id="WP_194139919.1">
    <property type="nucleotide sequence ID" value="NZ_PRDM01000004.1"/>
</dbReference>
<feature type="transmembrane region" description="Helical" evidence="1">
    <location>
        <begin position="203"/>
        <end position="233"/>
    </location>
</feature>
<organism evidence="2 3">
    <name type="scientific">Flavobacterium hungaricum</name>
    <dbReference type="NCBI Taxonomy" id="2082725"/>
    <lineage>
        <taxon>Bacteria</taxon>
        <taxon>Pseudomonadati</taxon>
        <taxon>Bacteroidota</taxon>
        <taxon>Flavobacteriia</taxon>
        <taxon>Flavobacteriales</taxon>
        <taxon>Flavobacteriaceae</taxon>
        <taxon>Flavobacterium</taxon>
    </lineage>
</organism>
<sequence length="264" mass="28652">MKSTLDKIDEIKRNGYTLNLSSVIDLAFENFKKITLYSALIILVFSFIIGVILVAVLGAVYGMDNVSKVILESMQPSKLTLNEIVISTIGVSIASALFAPFGAGFFKMADSAAKDIEFKVSNIFHYYKAPYFVQLFTATLIITAVNNAIANTLESAGLIFVGVGISIFINFLMYFTVPLLVFGNLKAIDAIKGSIVLVTKNPLIIFGTFLIGIIGSAVGAFACGVGVLFTIVFNTSMIYAAYYEIFTREQEENSIDTIGQSDVE</sequence>
<keyword evidence="1" id="KW-1133">Transmembrane helix</keyword>
<gene>
    <name evidence="2" type="ORF">C4F50_17595</name>
</gene>
<dbReference type="EMBL" id="PRDM01000004">
    <property type="protein sequence ID" value="MBE8726737.1"/>
    <property type="molecule type" value="Genomic_DNA"/>
</dbReference>
<feature type="transmembrane region" description="Helical" evidence="1">
    <location>
        <begin position="129"/>
        <end position="150"/>
    </location>
</feature>
<accession>A0ABR9TMY7</accession>